<evidence type="ECO:0000313" key="1">
    <source>
        <dbReference type="EMBL" id="AAS41896.1"/>
    </source>
</evidence>
<organism evidence="1 2">
    <name type="scientific">Bacillus cereus (strain ATCC 10987 / NRS 248)</name>
    <dbReference type="NCBI Taxonomy" id="222523"/>
    <lineage>
        <taxon>Bacteria</taxon>
        <taxon>Bacillati</taxon>
        <taxon>Bacillota</taxon>
        <taxon>Bacilli</taxon>
        <taxon>Bacillales</taxon>
        <taxon>Bacillaceae</taxon>
        <taxon>Bacillus</taxon>
        <taxon>Bacillus cereus group</taxon>
    </lineage>
</organism>
<protein>
    <submittedName>
        <fullName evidence="1">Uncharacterized protein</fullName>
    </submittedName>
</protein>
<dbReference type="KEGG" id="bca:BCE_2985"/>
<dbReference type="EMBL" id="AE017194">
    <property type="protein sequence ID" value="AAS41896.1"/>
    <property type="molecule type" value="Genomic_DNA"/>
</dbReference>
<accession>Q736B6</accession>
<dbReference type="AlphaFoldDB" id="Q736B6"/>
<dbReference type="Proteomes" id="UP000002527">
    <property type="component" value="Chromosome"/>
</dbReference>
<evidence type="ECO:0000313" key="2">
    <source>
        <dbReference type="Proteomes" id="UP000002527"/>
    </source>
</evidence>
<proteinExistence type="predicted"/>
<sequence length="45" mass="5179">MDLYLEAIIDIILIESDFKKSNFAKLVSILASQLVNKYRKGVHQI</sequence>
<gene>
    <name evidence="1" type="ordered locus">BCE_2985</name>
</gene>
<name>Q736B6_BACC1</name>
<reference evidence="1 2" key="1">
    <citation type="journal article" date="2004" name="Nucleic Acids Res.">
        <title>The genome sequence of Bacillus cereus ATCC 10987 reveals metabolic adaptations and a large plasmid related to Bacillus anthracis pXO1.</title>
        <authorList>
            <person name="Rasko D.A."/>
            <person name="Ravel J."/>
            <person name="Okstad O.A."/>
            <person name="Helgason E."/>
            <person name="Cer R.Z."/>
            <person name="Jiang L."/>
            <person name="Shores K.A."/>
            <person name="Fouts D.E."/>
            <person name="Tourasse N.J."/>
            <person name="Angiuoli S.V."/>
            <person name="Kolonay J."/>
            <person name="Nelson W.C."/>
            <person name="Kolsto A.-B."/>
            <person name="Fraser C.M."/>
            <person name="Read T.D."/>
        </authorList>
    </citation>
    <scope>NUCLEOTIDE SEQUENCE [LARGE SCALE GENOMIC DNA]</scope>
    <source>
        <strain evidence="2">ATCC 10987 / NRS 248</strain>
    </source>
</reference>
<dbReference type="HOGENOM" id="CLU_3195678_0_0_9"/>